<sequence>MADNNKEDLKNNKHKLEQIELALSTEPNNANLLRIKTDLLEVIELLEEILEDEEADIVANKKEAPGNDKAKGAPTEAKSAQLPSTSSDKADPKKSKKFHEGLSHRERNKKQWEVERDKKRQKQMKRDEKQKELETTKEKEKNSWQNFNNKANAKNLKGVKRIGGVISTSDALRGSKVVKKDMNNIRSTQANNTFGSVQRGNMDSLF</sequence>
<organism evidence="1 2">
    <name type="scientific">Rhabditophanes sp. KR3021</name>
    <dbReference type="NCBI Taxonomy" id="114890"/>
    <lineage>
        <taxon>Eukaryota</taxon>
        <taxon>Metazoa</taxon>
        <taxon>Ecdysozoa</taxon>
        <taxon>Nematoda</taxon>
        <taxon>Chromadorea</taxon>
        <taxon>Rhabditida</taxon>
        <taxon>Tylenchina</taxon>
        <taxon>Panagrolaimomorpha</taxon>
        <taxon>Strongyloidoidea</taxon>
        <taxon>Alloionematidae</taxon>
        <taxon>Rhabditophanes</taxon>
    </lineage>
</organism>
<accession>A0AC35UEK0</accession>
<protein>
    <submittedName>
        <fullName evidence="2">BUD22 domain-containing protein</fullName>
    </submittedName>
</protein>
<dbReference type="Proteomes" id="UP000095286">
    <property type="component" value="Unplaced"/>
</dbReference>
<name>A0AC35UEK0_9BILA</name>
<dbReference type="WBParaSite" id="RSKR_0001004600.1">
    <property type="protein sequence ID" value="RSKR_0001004600.1"/>
    <property type="gene ID" value="RSKR_0001004600"/>
</dbReference>
<evidence type="ECO:0000313" key="2">
    <source>
        <dbReference type="WBParaSite" id="RSKR_0001004600.1"/>
    </source>
</evidence>
<reference evidence="2" key="1">
    <citation type="submission" date="2016-11" db="UniProtKB">
        <authorList>
            <consortium name="WormBaseParasite"/>
        </authorList>
    </citation>
    <scope>IDENTIFICATION</scope>
    <source>
        <strain evidence="2">KR3021</strain>
    </source>
</reference>
<evidence type="ECO:0000313" key="1">
    <source>
        <dbReference type="Proteomes" id="UP000095286"/>
    </source>
</evidence>
<proteinExistence type="predicted"/>